<dbReference type="Proteomes" id="UP000466442">
    <property type="component" value="Unassembled WGS sequence"/>
</dbReference>
<dbReference type="SUPFAM" id="SSF81296">
    <property type="entry name" value="E set domains"/>
    <property type="match status" value="1"/>
</dbReference>
<name>A0A8S9XAP8_APOLU</name>
<reference evidence="3" key="1">
    <citation type="journal article" date="2021" name="Mol. Ecol. Resour.">
        <title>Apolygus lucorum genome provides insights into omnivorousness and mesophyll feeding.</title>
        <authorList>
            <person name="Liu Y."/>
            <person name="Liu H."/>
            <person name="Wang H."/>
            <person name="Huang T."/>
            <person name="Liu B."/>
            <person name="Yang B."/>
            <person name="Yin L."/>
            <person name="Li B."/>
            <person name="Zhang Y."/>
            <person name="Zhang S."/>
            <person name="Jiang F."/>
            <person name="Zhang X."/>
            <person name="Ren Y."/>
            <person name="Wang B."/>
            <person name="Wang S."/>
            <person name="Lu Y."/>
            <person name="Wu K."/>
            <person name="Fan W."/>
            <person name="Wang G."/>
        </authorList>
    </citation>
    <scope>NUCLEOTIDE SEQUENCE</scope>
    <source>
        <strain evidence="3">12Hb</strain>
    </source>
</reference>
<dbReference type="InterPro" id="IPR017868">
    <property type="entry name" value="Filamin/ABP280_repeat-like"/>
</dbReference>
<evidence type="ECO:0000256" key="1">
    <source>
        <dbReference type="PROSITE-ProRule" id="PRU00087"/>
    </source>
</evidence>
<dbReference type="Gene3D" id="2.60.40.10">
    <property type="entry name" value="Immunoglobulins"/>
    <property type="match status" value="1"/>
</dbReference>
<protein>
    <submittedName>
        <fullName evidence="3">Uncharacterized protein</fullName>
    </submittedName>
</protein>
<evidence type="ECO:0000313" key="3">
    <source>
        <dbReference type="EMBL" id="KAF6206067.1"/>
    </source>
</evidence>
<feature type="region of interest" description="Disordered" evidence="2">
    <location>
        <begin position="241"/>
        <end position="298"/>
    </location>
</feature>
<dbReference type="InterPro" id="IPR013783">
    <property type="entry name" value="Ig-like_fold"/>
</dbReference>
<evidence type="ECO:0000313" key="4">
    <source>
        <dbReference type="Proteomes" id="UP000466442"/>
    </source>
</evidence>
<dbReference type="InterPro" id="IPR014756">
    <property type="entry name" value="Ig_E-set"/>
</dbReference>
<dbReference type="InterPro" id="IPR001298">
    <property type="entry name" value="Filamin/ABP280_rpt"/>
</dbReference>
<organism evidence="3 4">
    <name type="scientific">Apolygus lucorum</name>
    <name type="common">Small green plant bug</name>
    <name type="synonym">Lygocoris lucorum</name>
    <dbReference type="NCBI Taxonomy" id="248454"/>
    <lineage>
        <taxon>Eukaryota</taxon>
        <taxon>Metazoa</taxon>
        <taxon>Ecdysozoa</taxon>
        <taxon>Arthropoda</taxon>
        <taxon>Hexapoda</taxon>
        <taxon>Insecta</taxon>
        <taxon>Pterygota</taxon>
        <taxon>Neoptera</taxon>
        <taxon>Paraneoptera</taxon>
        <taxon>Hemiptera</taxon>
        <taxon>Heteroptera</taxon>
        <taxon>Panheteroptera</taxon>
        <taxon>Cimicomorpha</taxon>
        <taxon>Miridae</taxon>
        <taxon>Mirini</taxon>
        <taxon>Apolygus</taxon>
    </lineage>
</organism>
<sequence length="298" mass="33669">MDVVVSLFYKIIRVAYEILTSIIILLSKKKSLCNEKLEVLKWISETCGSEISSLQQLWDAGPSTLGKYIEQLNNQDVTWWAMQDLARSTFAVPQVMSRQEMGRRFLRGHAEKKFLRLLLRLKEALERSSGSNSLRVSGDLVAKGVALSAAYVGMRSVFFIYSYRNQLEGVQIEMTGPGIVKVETKLRKDGLMVGYTVDKNGMYVLKISKNNWFVPGSPFQVNVQAVPPDYTGNFGSNLWDKPETTEYHSPNVTELQSNPGSLQWETERDQSLLKPPPEAFPSRPNRKKKTTKVYCSAG</sequence>
<gene>
    <name evidence="3" type="ORF">GE061_017292</name>
</gene>
<dbReference type="PROSITE" id="PS50194">
    <property type="entry name" value="FILAMIN_REPEAT"/>
    <property type="match status" value="1"/>
</dbReference>
<comment type="caution">
    <text evidence="3">The sequence shown here is derived from an EMBL/GenBank/DDBJ whole genome shotgun (WGS) entry which is preliminary data.</text>
</comment>
<keyword evidence="4" id="KW-1185">Reference proteome</keyword>
<proteinExistence type="predicted"/>
<accession>A0A8S9XAP8</accession>
<dbReference type="AlphaFoldDB" id="A0A8S9XAP8"/>
<dbReference type="SMART" id="SM00557">
    <property type="entry name" value="IG_FLMN"/>
    <property type="match status" value="1"/>
</dbReference>
<feature type="repeat" description="Filamin" evidence="1">
    <location>
        <begin position="126"/>
        <end position="223"/>
    </location>
</feature>
<dbReference type="EMBL" id="WIXP02000008">
    <property type="protein sequence ID" value="KAF6206067.1"/>
    <property type="molecule type" value="Genomic_DNA"/>
</dbReference>
<evidence type="ECO:0000256" key="2">
    <source>
        <dbReference type="SAM" id="MobiDB-lite"/>
    </source>
</evidence>
<dbReference type="Pfam" id="PF00630">
    <property type="entry name" value="Filamin"/>
    <property type="match status" value="1"/>
</dbReference>
<feature type="compositionally biased region" description="Polar residues" evidence="2">
    <location>
        <begin position="247"/>
        <end position="264"/>
    </location>
</feature>